<dbReference type="InterPro" id="IPR021109">
    <property type="entry name" value="Peptidase_aspartic_dom_sf"/>
</dbReference>
<protein>
    <recommendedName>
        <fullName evidence="3">CCHC-type domain-containing protein</fullName>
    </recommendedName>
</protein>
<dbReference type="Gene3D" id="4.10.60.10">
    <property type="entry name" value="Zinc finger, CCHC-type"/>
    <property type="match status" value="1"/>
</dbReference>
<comment type="caution">
    <text evidence="1">The sequence shown here is derived from an EMBL/GenBank/DDBJ whole genome shotgun (WGS) entry which is preliminary data.</text>
</comment>
<proteinExistence type="predicted"/>
<dbReference type="Pfam" id="PF13650">
    <property type="entry name" value="Asp_protease_2"/>
    <property type="match status" value="1"/>
</dbReference>
<dbReference type="Proteomes" id="UP000499080">
    <property type="component" value="Unassembled WGS sequence"/>
</dbReference>
<dbReference type="CDD" id="cd00303">
    <property type="entry name" value="retropepsin_like"/>
    <property type="match status" value="1"/>
</dbReference>
<organism evidence="1 2">
    <name type="scientific">Araneus ventricosus</name>
    <name type="common">Orbweaver spider</name>
    <name type="synonym">Epeira ventricosa</name>
    <dbReference type="NCBI Taxonomy" id="182803"/>
    <lineage>
        <taxon>Eukaryota</taxon>
        <taxon>Metazoa</taxon>
        <taxon>Ecdysozoa</taxon>
        <taxon>Arthropoda</taxon>
        <taxon>Chelicerata</taxon>
        <taxon>Arachnida</taxon>
        <taxon>Araneae</taxon>
        <taxon>Araneomorphae</taxon>
        <taxon>Entelegynae</taxon>
        <taxon>Araneoidea</taxon>
        <taxon>Araneidae</taxon>
        <taxon>Araneus</taxon>
    </lineage>
</organism>
<dbReference type="PANTHER" id="PTHR46888:SF1">
    <property type="entry name" value="RIBONUCLEASE H"/>
    <property type="match status" value="1"/>
</dbReference>
<accession>A0A4Y2KBZ7</accession>
<gene>
    <name evidence="1" type="ORF">AVEN_133470_1</name>
</gene>
<dbReference type="AlphaFoldDB" id="A0A4Y2KBZ7"/>
<sequence length="528" mass="61357">MFERLAKQAEILENTWVTHLLGLLPYEVAQLIAREPDEIANDYGEVKKILLKRYKLTPEKFRQKFFMHNKNLGSTWKNFAYELRSFFNEWVNGVKADSFEKLSDLIITDQIKRKISQEIKDHFIDEWSKLNLPDDLVEKLDDYDTLRSTFRSKQPRKEWHYDKQNFFKDDSAFTTNEKKKLYGITHNERGEPKYFHCSNFGHIGKNCSLPKSVFTCSEGNETGHKIINCVAKETNHASEESLSVRLVGENSDESNSFLKKAKINNCDNVQALIDTGSSCCLLKISIVQKLKLKLERTFSKIYGFGNQKMPALTSIGRIKADIEVDNVKAENISIYVVPDDAQSVDIIIGRTWLDLPHIAYTKIGKRVHIGYREDERFRNFSIDEKVIPVYLKRLETVQSESESLQIKDTSQQRMMGNLADDLKMVKNEPRLLQGDIKNFKEERQSQLLQIQKKNNNVDNLKSINNSLVKMNSYYDKNKSGKISLRKGDIVAVRRKLTRQMNQQRRNHDTEDPCLSQKYALVTHIESHN</sequence>
<reference evidence="1 2" key="1">
    <citation type="journal article" date="2019" name="Sci. Rep.">
        <title>Orb-weaving spider Araneus ventricosus genome elucidates the spidroin gene catalogue.</title>
        <authorList>
            <person name="Kono N."/>
            <person name="Nakamura H."/>
            <person name="Ohtoshi R."/>
            <person name="Moran D.A.P."/>
            <person name="Shinohara A."/>
            <person name="Yoshida Y."/>
            <person name="Fujiwara M."/>
            <person name="Mori M."/>
            <person name="Tomita M."/>
            <person name="Arakawa K."/>
        </authorList>
    </citation>
    <scope>NUCLEOTIDE SEQUENCE [LARGE SCALE GENOMIC DNA]</scope>
</reference>
<dbReference type="SUPFAM" id="SSF50630">
    <property type="entry name" value="Acid proteases"/>
    <property type="match status" value="1"/>
</dbReference>
<dbReference type="Gene3D" id="2.40.70.10">
    <property type="entry name" value="Acid Proteases"/>
    <property type="match status" value="1"/>
</dbReference>
<dbReference type="Gene3D" id="1.10.4020.10">
    <property type="entry name" value="DNA breaking-rejoining enzymes"/>
    <property type="match status" value="1"/>
</dbReference>
<dbReference type="SUPFAM" id="SSF47353">
    <property type="entry name" value="Retrovirus capsid dimerization domain-like"/>
    <property type="match status" value="1"/>
</dbReference>
<evidence type="ECO:0000313" key="2">
    <source>
        <dbReference type="Proteomes" id="UP000499080"/>
    </source>
</evidence>
<evidence type="ECO:0000313" key="1">
    <source>
        <dbReference type="EMBL" id="GBM99448.1"/>
    </source>
</evidence>
<evidence type="ECO:0008006" key="3">
    <source>
        <dbReference type="Google" id="ProtNLM"/>
    </source>
</evidence>
<dbReference type="PANTHER" id="PTHR46888">
    <property type="entry name" value="ZINC KNUCKLE DOMAINCONTAINING PROTEIN-RELATED"/>
    <property type="match status" value="1"/>
</dbReference>
<name>A0A4Y2KBZ7_ARAVE</name>
<dbReference type="EMBL" id="BGPR01004418">
    <property type="protein sequence ID" value="GBM99448.1"/>
    <property type="molecule type" value="Genomic_DNA"/>
</dbReference>
<keyword evidence="2" id="KW-1185">Reference proteome</keyword>
<dbReference type="OrthoDB" id="6538027at2759"/>
<dbReference type="InterPro" id="IPR038269">
    <property type="entry name" value="SCAN_sf"/>
</dbReference>